<sequence length="74" mass="8986">MTEQMTFGEMQRYTKRFNDILRVTNEQIKQRRLANLMTDLEMAYRIPALNNKEFNRNHTELMQLYRSVSAERSL</sequence>
<accession>A0A0A5FUL1</accession>
<dbReference type="eggNOG" id="ENOG502ZRNN">
    <property type="taxonomic scope" value="Bacteria"/>
</dbReference>
<comment type="caution">
    <text evidence="1">The sequence shown here is derived from an EMBL/GenBank/DDBJ whole genome shotgun (WGS) entry which is preliminary data.</text>
</comment>
<dbReference type="RefSeq" id="WP_052127370.1">
    <property type="nucleotide sequence ID" value="NZ_AVPG01000038.1"/>
</dbReference>
<dbReference type="STRING" id="1385512.N784_13410"/>
<keyword evidence="2" id="KW-1185">Reference proteome</keyword>
<dbReference type="Proteomes" id="UP000030401">
    <property type="component" value="Unassembled WGS sequence"/>
</dbReference>
<gene>
    <name evidence="1" type="ORF">N784_13410</name>
</gene>
<dbReference type="EMBL" id="AVPG01000038">
    <property type="protein sequence ID" value="KGX84456.1"/>
    <property type="molecule type" value="Genomic_DNA"/>
</dbReference>
<evidence type="ECO:0000313" key="2">
    <source>
        <dbReference type="Proteomes" id="UP000030401"/>
    </source>
</evidence>
<dbReference type="AlphaFoldDB" id="A0A0A5FUL1"/>
<organism evidence="1 2">
    <name type="scientific">Pontibacillus litoralis JSM 072002</name>
    <dbReference type="NCBI Taxonomy" id="1385512"/>
    <lineage>
        <taxon>Bacteria</taxon>
        <taxon>Bacillati</taxon>
        <taxon>Bacillota</taxon>
        <taxon>Bacilli</taxon>
        <taxon>Bacillales</taxon>
        <taxon>Bacillaceae</taxon>
        <taxon>Pontibacillus</taxon>
    </lineage>
</organism>
<dbReference type="OrthoDB" id="2974389at2"/>
<protein>
    <submittedName>
        <fullName evidence="1">Uncharacterized protein</fullName>
    </submittedName>
</protein>
<proteinExistence type="predicted"/>
<name>A0A0A5FUL1_9BACI</name>
<reference evidence="1 2" key="1">
    <citation type="submission" date="2013-08" db="EMBL/GenBank/DDBJ databases">
        <authorList>
            <person name="Huang J."/>
            <person name="Wang G."/>
        </authorList>
    </citation>
    <scope>NUCLEOTIDE SEQUENCE [LARGE SCALE GENOMIC DNA]</scope>
    <source>
        <strain evidence="1 2">JSM 072002</strain>
    </source>
</reference>
<evidence type="ECO:0000313" key="1">
    <source>
        <dbReference type="EMBL" id="KGX84456.1"/>
    </source>
</evidence>